<proteinExistence type="inferred from homology"/>
<evidence type="ECO:0000313" key="9">
    <source>
        <dbReference type="Proteomes" id="UP001178322"/>
    </source>
</evidence>
<evidence type="ECO:0000313" key="8">
    <source>
        <dbReference type="EMBL" id="WHY49859.1"/>
    </source>
</evidence>
<keyword evidence="4" id="KW-0233">DNA recombination</keyword>
<dbReference type="PANTHER" id="PTHR30349:SF41">
    <property type="entry name" value="INTEGRASE_RECOMBINASE PROTEIN MJ0367-RELATED"/>
    <property type="match status" value="1"/>
</dbReference>
<dbReference type="PANTHER" id="PTHR30349">
    <property type="entry name" value="PHAGE INTEGRASE-RELATED"/>
    <property type="match status" value="1"/>
</dbReference>
<reference evidence="8" key="1">
    <citation type="submission" date="2023-05" db="EMBL/GenBank/DDBJ databases">
        <title>Comparative genomics of Bacillaceae isolates and their secondary metabolite potential.</title>
        <authorList>
            <person name="Song L."/>
            <person name="Nielsen L.J."/>
            <person name="Mohite O."/>
            <person name="Xu X."/>
            <person name="Weber T."/>
            <person name="Kovacs A.T."/>
        </authorList>
    </citation>
    <scope>NUCLEOTIDE SEQUENCE</scope>
    <source>
        <strain evidence="8">LY1</strain>
    </source>
</reference>
<dbReference type="InterPro" id="IPR013762">
    <property type="entry name" value="Integrase-like_cat_sf"/>
</dbReference>
<dbReference type="GO" id="GO:0015074">
    <property type="term" value="P:DNA integration"/>
    <property type="evidence" value="ECO:0007669"/>
    <property type="project" value="InterPro"/>
</dbReference>
<dbReference type="SUPFAM" id="SSF56349">
    <property type="entry name" value="DNA breaking-rejoining enzymes"/>
    <property type="match status" value="1"/>
</dbReference>
<evidence type="ECO:0000256" key="1">
    <source>
        <dbReference type="ARBA" id="ARBA00008857"/>
    </source>
</evidence>
<dbReference type="RefSeq" id="WP_283868582.1">
    <property type="nucleotide sequence ID" value="NZ_CP126101.1"/>
</dbReference>
<keyword evidence="3 5" id="KW-0238">DNA-binding</keyword>
<protein>
    <submittedName>
        <fullName evidence="8">Tyrosine-type recombinase/integrase</fullName>
    </submittedName>
</protein>
<dbReference type="GO" id="GO:0006310">
    <property type="term" value="P:DNA recombination"/>
    <property type="evidence" value="ECO:0007669"/>
    <property type="project" value="UniProtKB-KW"/>
</dbReference>
<evidence type="ECO:0000256" key="5">
    <source>
        <dbReference type="PROSITE-ProRule" id="PRU01248"/>
    </source>
</evidence>
<sequence>MSISPFLIEIDRYMLDCSAKGLSPKTLKSYEQTLKLFARYLLDNFEIDDVKSVKVEHIRAYIRSIEERGKFEISAAETPVNYPERRGDFGKPVSKTTIANYVRNIKAFYSHLYSEQLIRSNPLKDLKNVKPERKIKVMLEDNELKQFFRSFDVTKFDQYRDWVIARLIFDTGARIGELLEVVVSDIDLRGNALLLRKTKNSKQRFVYYSEKTRKHLRSWLSYKDRYSDSAYVFPTNRGSKLRIEGVERSFRLRSKDVGLQVTPHLLRNNFAKRYLVNGGDLATLSRLLGHANVDITAQIYLDFADKEVMKKYRQHSPLENLDI</sequence>
<dbReference type="InterPro" id="IPR044068">
    <property type="entry name" value="CB"/>
</dbReference>
<dbReference type="InterPro" id="IPR004107">
    <property type="entry name" value="Integrase_SAM-like_N"/>
</dbReference>
<feature type="domain" description="Tyr recombinase" evidence="6">
    <location>
        <begin position="133"/>
        <end position="313"/>
    </location>
</feature>
<keyword evidence="2" id="KW-0229">DNA integration</keyword>
<evidence type="ECO:0000256" key="4">
    <source>
        <dbReference type="ARBA" id="ARBA00023172"/>
    </source>
</evidence>
<dbReference type="Gene3D" id="1.10.443.10">
    <property type="entry name" value="Intergrase catalytic core"/>
    <property type="match status" value="1"/>
</dbReference>
<dbReference type="Pfam" id="PF00589">
    <property type="entry name" value="Phage_integrase"/>
    <property type="match status" value="1"/>
</dbReference>
<organism evidence="8 9">
    <name type="scientific">Lysinibacillus pakistanensis</name>
    <dbReference type="NCBI Taxonomy" id="759811"/>
    <lineage>
        <taxon>Bacteria</taxon>
        <taxon>Bacillati</taxon>
        <taxon>Bacillota</taxon>
        <taxon>Bacilli</taxon>
        <taxon>Bacillales</taxon>
        <taxon>Bacillaceae</taxon>
        <taxon>Lysinibacillus</taxon>
    </lineage>
</organism>
<comment type="similarity">
    <text evidence="1">Belongs to the 'phage' integrase family.</text>
</comment>
<dbReference type="Pfam" id="PF02899">
    <property type="entry name" value="Phage_int_SAM_1"/>
    <property type="match status" value="1"/>
</dbReference>
<name>A0AAX3WRL9_9BACI</name>
<dbReference type="InterPro" id="IPR050090">
    <property type="entry name" value="Tyrosine_recombinase_XerCD"/>
</dbReference>
<evidence type="ECO:0000259" key="7">
    <source>
        <dbReference type="PROSITE" id="PS51900"/>
    </source>
</evidence>
<dbReference type="InterPro" id="IPR011010">
    <property type="entry name" value="DNA_brk_join_enz"/>
</dbReference>
<gene>
    <name evidence="8" type="ORF">QNH24_16155</name>
</gene>
<dbReference type="InterPro" id="IPR010998">
    <property type="entry name" value="Integrase_recombinase_N"/>
</dbReference>
<dbReference type="PROSITE" id="PS51898">
    <property type="entry name" value="TYR_RECOMBINASE"/>
    <property type="match status" value="1"/>
</dbReference>
<dbReference type="EMBL" id="CP126101">
    <property type="protein sequence ID" value="WHY49859.1"/>
    <property type="molecule type" value="Genomic_DNA"/>
</dbReference>
<evidence type="ECO:0000259" key="6">
    <source>
        <dbReference type="PROSITE" id="PS51898"/>
    </source>
</evidence>
<evidence type="ECO:0000256" key="2">
    <source>
        <dbReference type="ARBA" id="ARBA00022908"/>
    </source>
</evidence>
<dbReference type="Proteomes" id="UP001178322">
    <property type="component" value="Chromosome"/>
</dbReference>
<accession>A0AAX3WRL9</accession>
<dbReference type="PROSITE" id="PS51900">
    <property type="entry name" value="CB"/>
    <property type="match status" value="1"/>
</dbReference>
<dbReference type="Gene3D" id="1.10.150.130">
    <property type="match status" value="1"/>
</dbReference>
<dbReference type="CDD" id="cd00397">
    <property type="entry name" value="DNA_BRE_C"/>
    <property type="match status" value="1"/>
</dbReference>
<dbReference type="GO" id="GO:0003677">
    <property type="term" value="F:DNA binding"/>
    <property type="evidence" value="ECO:0007669"/>
    <property type="project" value="UniProtKB-UniRule"/>
</dbReference>
<dbReference type="InterPro" id="IPR002104">
    <property type="entry name" value="Integrase_catalytic"/>
</dbReference>
<evidence type="ECO:0000256" key="3">
    <source>
        <dbReference type="ARBA" id="ARBA00023125"/>
    </source>
</evidence>
<dbReference type="AlphaFoldDB" id="A0AAX3WRL9"/>
<feature type="domain" description="Core-binding (CB)" evidence="7">
    <location>
        <begin position="1"/>
        <end position="113"/>
    </location>
</feature>